<dbReference type="SUPFAM" id="SSF48208">
    <property type="entry name" value="Six-hairpin glycosidases"/>
    <property type="match status" value="1"/>
</dbReference>
<dbReference type="Gene3D" id="1.50.10.10">
    <property type="match status" value="1"/>
</dbReference>
<evidence type="ECO:0000313" key="4">
    <source>
        <dbReference type="Proteomes" id="UP000179129"/>
    </source>
</evidence>
<evidence type="ECO:0000259" key="2">
    <source>
        <dbReference type="Pfam" id="PF17390"/>
    </source>
</evidence>
<evidence type="ECO:0000259" key="1">
    <source>
        <dbReference type="Pfam" id="PF17389"/>
    </source>
</evidence>
<evidence type="ECO:0000313" key="3">
    <source>
        <dbReference type="EMBL" id="OGG05703.1"/>
    </source>
</evidence>
<comment type="caution">
    <text evidence="3">The sequence shown here is derived from an EMBL/GenBank/DDBJ whole genome shotgun (WGS) entry which is preliminary data.</text>
</comment>
<sequence length="530" mass="59520">GNKLTIAPNTQATLLLDQSYLNTAYPELTVSGGRGAQISLTYAEALLDSRGIKANRDSVTGMHIFGYADHFRPDGGDNRQFSSLWFRTFRYLELKAETAGQPLVIEALTSRAVGYPFERRAVFNSDDPTMTKIWDVGWRTARLCAGETYFDCPYYEQLNYAGDTRIQALISLYASGDDRLMRKAITQFDDSRIPDGLTQSRYPSNVTQIIPPYSLFWIAMVHDYWMHRDDPEFVRSFLPGIQGVLGWFERHLTKNGLLGHLPWWNFVDWANEYDSGVCPGADEGETSVISLQYVYALQYAEELFRSFGRIAEADHYRELAAGISQAVKARCWNEQRGLYAETPEQKQFSQHANIMAILTGLVPRLEQPGMLEKILSEPDLIQCTFYYRFYLTRALKKAGLADRYLETLAPWEKMLEIGLTTFAENPEPTRSDCHAWSASPVYDFLATVCGIEPAEPGFKKVRIEPHPGGLKQVRGSLPHPLGPVELALTQAGGGGYSAEITLPAGLSGELVWRGKSTELHPGKQQILLAD</sequence>
<organism evidence="3 4">
    <name type="scientific">Candidatus Glassbacteria bacterium RIFCSPLOWO2_12_FULL_58_11</name>
    <dbReference type="NCBI Taxonomy" id="1817867"/>
    <lineage>
        <taxon>Bacteria</taxon>
        <taxon>Candidatus Glassiibacteriota</taxon>
    </lineage>
</organism>
<dbReference type="InterPro" id="IPR012341">
    <property type="entry name" value="6hp_glycosidase-like_sf"/>
</dbReference>
<dbReference type="InterPro" id="IPR035396">
    <property type="entry name" value="Bac_rhamnosid6H"/>
</dbReference>
<dbReference type="STRING" id="1817867.A3F83_02030"/>
<dbReference type="Gene3D" id="2.60.120.260">
    <property type="entry name" value="Galactose-binding domain-like"/>
    <property type="match status" value="1"/>
</dbReference>
<dbReference type="Pfam" id="PF17389">
    <property type="entry name" value="Bac_rhamnosid6H"/>
    <property type="match status" value="1"/>
</dbReference>
<feature type="non-terminal residue" evidence="3">
    <location>
        <position position="1"/>
    </location>
</feature>
<name>A0A1F5Z023_9BACT</name>
<feature type="domain" description="Alpha-L-rhamnosidase six-hairpin glycosidase" evidence="1">
    <location>
        <begin position="119"/>
        <end position="442"/>
    </location>
</feature>
<dbReference type="InterPro" id="IPR035398">
    <property type="entry name" value="Bac_rhamnosid_C"/>
</dbReference>
<reference evidence="3 4" key="1">
    <citation type="journal article" date="2016" name="Nat. Commun.">
        <title>Thousands of microbial genomes shed light on interconnected biogeochemical processes in an aquifer system.</title>
        <authorList>
            <person name="Anantharaman K."/>
            <person name="Brown C.T."/>
            <person name="Hug L.A."/>
            <person name="Sharon I."/>
            <person name="Castelle C.J."/>
            <person name="Probst A.J."/>
            <person name="Thomas B.C."/>
            <person name="Singh A."/>
            <person name="Wilkins M.J."/>
            <person name="Karaoz U."/>
            <person name="Brodie E.L."/>
            <person name="Williams K.H."/>
            <person name="Hubbard S.S."/>
            <person name="Banfield J.F."/>
        </authorList>
    </citation>
    <scope>NUCLEOTIDE SEQUENCE [LARGE SCALE GENOMIC DNA]</scope>
</reference>
<dbReference type="PANTHER" id="PTHR34987:SF2">
    <property type="entry name" value="B, PUTATIVE (AFU_ORTHOLOGUE AFUA_7G05040)-RELATED"/>
    <property type="match status" value="1"/>
</dbReference>
<feature type="domain" description="Alpha-L-rhamnosidase C-terminal" evidence="2">
    <location>
        <begin position="450"/>
        <end position="520"/>
    </location>
</feature>
<dbReference type="GO" id="GO:0005975">
    <property type="term" value="P:carbohydrate metabolic process"/>
    <property type="evidence" value="ECO:0007669"/>
    <property type="project" value="InterPro"/>
</dbReference>
<dbReference type="Gene3D" id="2.60.420.10">
    <property type="entry name" value="Maltose phosphorylase, domain 3"/>
    <property type="match status" value="1"/>
</dbReference>
<dbReference type="AlphaFoldDB" id="A0A1F5Z023"/>
<accession>A0A1F5Z023</accession>
<dbReference type="EMBL" id="MFIX01000040">
    <property type="protein sequence ID" value="OGG05703.1"/>
    <property type="molecule type" value="Genomic_DNA"/>
</dbReference>
<dbReference type="InterPro" id="IPR008928">
    <property type="entry name" value="6-hairpin_glycosidase_sf"/>
</dbReference>
<protein>
    <submittedName>
        <fullName evidence="3">Alpha-L-rhamnosidase</fullName>
    </submittedName>
</protein>
<dbReference type="Proteomes" id="UP000179129">
    <property type="component" value="Unassembled WGS sequence"/>
</dbReference>
<gene>
    <name evidence="3" type="ORF">A3F83_02030</name>
</gene>
<dbReference type="PANTHER" id="PTHR34987">
    <property type="entry name" value="C, PUTATIVE (AFU_ORTHOLOGUE AFUA_3G02880)-RELATED"/>
    <property type="match status" value="1"/>
</dbReference>
<dbReference type="Pfam" id="PF17390">
    <property type="entry name" value="Bac_rhamnosid_C"/>
    <property type="match status" value="1"/>
</dbReference>
<proteinExistence type="predicted"/>